<evidence type="ECO:0000313" key="2">
    <source>
        <dbReference type="EMBL" id="GKV50140.1"/>
    </source>
</evidence>
<proteinExistence type="predicted"/>
<keyword evidence="1" id="KW-1133">Transmembrane helix</keyword>
<dbReference type="Pfam" id="PF03140">
    <property type="entry name" value="DUF247"/>
    <property type="match status" value="3"/>
</dbReference>
<organism evidence="2 3">
    <name type="scientific">Rubroshorea leprosula</name>
    <dbReference type="NCBI Taxonomy" id="152421"/>
    <lineage>
        <taxon>Eukaryota</taxon>
        <taxon>Viridiplantae</taxon>
        <taxon>Streptophyta</taxon>
        <taxon>Embryophyta</taxon>
        <taxon>Tracheophyta</taxon>
        <taxon>Spermatophyta</taxon>
        <taxon>Magnoliopsida</taxon>
        <taxon>eudicotyledons</taxon>
        <taxon>Gunneridae</taxon>
        <taxon>Pentapetalae</taxon>
        <taxon>rosids</taxon>
        <taxon>malvids</taxon>
        <taxon>Malvales</taxon>
        <taxon>Dipterocarpaceae</taxon>
        <taxon>Rubroshorea</taxon>
    </lineage>
</organism>
<dbReference type="PANTHER" id="PTHR31170">
    <property type="entry name" value="BNAC04G53230D PROTEIN"/>
    <property type="match status" value="1"/>
</dbReference>
<feature type="transmembrane region" description="Helical" evidence="1">
    <location>
        <begin position="438"/>
        <end position="462"/>
    </location>
</feature>
<name>A0AAV5MJR1_9ROSI</name>
<accession>A0AAV5MJR1</accession>
<evidence type="ECO:0000313" key="3">
    <source>
        <dbReference type="Proteomes" id="UP001054252"/>
    </source>
</evidence>
<dbReference type="InterPro" id="IPR004158">
    <property type="entry name" value="DUF247_pln"/>
</dbReference>
<gene>
    <name evidence="2" type="ORF">SLEP1_g56852</name>
</gene>
<dbReference type="PANTHER" id="PTHR31170:SF17">
    <property type="match status" value="1"/>
</dbReference>
<sequence>MADEIRTRVCTRIEEKLQALSSAFSEHTIFRVPRLLYEVNEKAYEPQIISIGPYHRGKNHLKMMEVHKYEVCTRIEGKLQALSSTFSEHTIFRVPRQLYEVNEKAYEPEIISIGPYHRGKNHLKMMEVHKVRFLRMLLRRTNEHTAEPYEHTAEPYVAALRGMVEKARNCYSEPPSISTEDFLEMLVLDGCFIVELIHQLCLDRNMDEYVVRVEGNLDRILHDLILFENQLPFFVLWELFGIIRGNERNFYVRCLLLLFRAKIPAPRVDVVYDNTSIESVKHLLNLVHGNWLPSREVRKDDSRAPKDGNWPFIRSATELKEAGIRFKKGKGNSLFDIMFRNGVLEIPMIKITDTTERSYRNVIVWKDVELLCHCGIIENLLGNDEAVATLFNRLGENVTVIGSSEFYARICHDVNEHYNALWNKRMASLRHNYFNTPWALISFLAAAFLLLLTLLQTTFTIFPRH</sequence>
<comment type="caution">
    <text evidence="2">The sequence shown here is derived from an EMBL/GenBank/DDBJ whole genome shotgun (WGS) entry which is preliminary data.</text>
</comment>
<dbReference type="EMBL" id="BPVZ01000343">
    <property type="protein sequence ID" value="GKV50140.1"/>
    <property type="molecule type" value="Genomic_DNA"/>
</dbReference>
<dbReference type="AlphaFoldDB" id="A0AAV5MJR1"/>
<reference evidence="2 3" key="1">
    <citation type="journal article" date="2021" name="Commun. Biol.">
        <title>The genome of Shorea leprosula (Dipterocarpaceae) highlights the ecological relevance of drought in aseasonal tropical rainforests.</title>
        <authorList>
            <person name="Ng K.K.S."/>
            <person name="Kobayashi M.J."/>
            <person name="Fawcett J.A."/>
            <person name="Hatakeyama M."/>
            <person name="Paape T."/>
            <person name="Ng C.H."/>
            <person name="Ang C.C."/>
            <person name="Tnah L.H."/>
            <person name="Lee C.T."/>
            <person name="Nishiyama T."/>
            <person name="Sese J."/>
            <person name="O'Brien M.J."/>
            <person name="Copetti D."/>
            <person name="Mohd Noor M.I."/>
            <person name="Ong R.C."/>
            <person name="Putra M."/>
            <person name="Sireger I.Z."/>
            <person name="Indrioko S."/>
            <person name="Kosugi Y."/>
            <person name="Izuno A."/>
            <person name="Isagi Y."/>
            <person name="Lee S.L."/>
            <person name="Shimizu K.K."/>
        </authorList>
    </citation>
    <scope>NUCLEOTIDE SEQUENCE [LARGE SCALE GENOMIC DNA]</scope>
    <source>
        <strain evidence="2">214</strain>
    </source>
</reference>
<dbReference type="Proteomes" id="UP001054252">
    <property type="component" value="Unassembled WGS sequence"/>
</dbReference>
<keyword evidence="3" id="KW-1185">Reference proteome</keyword>
<protein>
    <submittedName>
        <fullName evidence="2">Uncharacterized protein</fullName>
    </submittedName>
</protein>
<keyword evidence="1" id="KW-0812">Transmembrane</keyword>
<evidence type="ECO:0000256" key="1">
    <source>
        <dbReference type="SAM" id="Phobius"/>
    </source>
</evidence>
<keyword evidence="1" id="KW-0472">Membrane</keyword>